<dbReference type="Proteomes" id="UP000613840">
    <property type="component" value="Unassembled WGS sequence"/>
</dbReference>
<evidence type="ECO:0000313" key="2">
    <source>
        <dbReference type="Proteomes" id="UP000613840"/>
    </source>
</evidence>
<evidence type="ECO:0000313" key="1">
    <source>
        <dbReference type="EMBL" id="GGL65981.1"/>
    </source>
</evidence>
<dbReference type="EMBL" id="BMMZ01000005">
    <property type="protein sequence ID" value="GGL65981.1"/>
    <property type="molecule type" value="Genomic_DNA"/>
</dbReference>
<sequence length="45" mass="4675">MNVPVAVLAIVLVLALVPEITAEARARLDLIGLGFASGTFVPWIG</sequence>
<reference evidence="1" key="1">
    <citation type="journal article" date="2014" name="Int. J. Syst. Evol. Microbiol.">
        <title>Complete genome sequence of Corynebacterium casei LMG S-19264T (=DSM 44701T), isolated from a smear-ripened cheese.</title>
        <authorList>
            <consortium name="US DOE Joint Genome Institute (JGI-PGF)"/>
            <person name="Walter F."/>
            <person name="Albersmeier A."/>
            <person name="Kalinowski J."/>
            <person name="Ruckert C."/>
        </authorList>
    </citation>
    <scope>NUCLEOTIDE SEQUENCE</scope>
    <source>
        <strain evidence="1">CGMCC 4.7306</strain>
    </source>
</reference>
<name>A0A917SB98_9ACTN</name>
<comment type="caution">
    <text evidence="1">The sequence shown here is derived from an EMBL/GenBank/DDBJ whole genome shotgun (WGS) entry which is preliminary data.</text>
</comment>
<keyword evidence="2" id="KW-1185">Reference proteome</keyword>
<gene>
    <name evidence="1" type="ORF">GCM10011575_25540</name>
</gene>
<proteinExistence type="predicted"/>
<protein>
    <submittedName>
        <fullName evidence="1">Uncharacterized protein</fullName>
    </submittedName>
</protein>
<reference evidence="1" key="2">
    <citation type="submission" date="2020-09" db="EMBL/GenBank/DDBJ databases">
        <authorList>
            <person name="Sun Q."/>
            <person name="Zhou Y."/>
        </authorList>
    </citation>
    <scope>NUCLEOTIDE SEQUENCE</scope>
    <source>
        <strain evidence="1">CGMCC 4.7306</strain>
    </source>
</reference>
<dbReference type="RefSeq" id="WP_188895714.1">
    <property type="nucleotide sequence ID" value="NZ_BMMZ01000005.1"/>
</dbReference>
<dbReference type="AlphaFoldDB" id="A0A917SB98"/>
<organism evidence="1 2">
    <name type="scientific">Microlunatus endophyticus</name>
    <dbReference type="NCBI Taxonomy" id="1716077"/>
    <lineage>
        <taxon>Bacteria</taxon>
        <taxon>Bacillati</taxon>
        <taxon>Actinomycetota</taxon>
        <taxon>Actinomycetes</taxon>
        <taxon>Propionibacteriales</taxon>
        <taxon>Propionibacteriaceae</taxon>
        <taxon>Microlunatus</taxon>
    </lineage>
</organism>
<accession>A0A917SB98</accession>